<dbReference type="InterPro" id="IPR036047">
    <property type="entry name" value="F-box-like_dom_sf"/>
</dbReference>
<evidence type="ECO:0000313" key="6">
    <source>
        <dbReference type="Proteomes" id="UP000044602"/>
    </source>
</evidence>
<dbReference type="InterPro" id="IPR001810">
    <property type="entry name" value="F-box_dom"/>
</dbReference>
<accession>A0A0G4MES5</accession>
<dbReference type="PROSITE" id="PS50181">
    <property type="entry name" value="FBOX"/>
    <property type="match status" value="1"/>
</dbReference>
<dbReference type="GO" id="GO:0016567">
    <property type="term" value="P:protein ubiquitination"/>
    <property type="evidence" value="ECO:0007669"/>
    <property type="project" value="UniProtKB-UniPathway"/>
</dbReference>
<dbReference type="Pfam" id="PF12014">
    <property type="entry name" value="Cyclin_D1_bind"/>
    <property type="match status" value="1"/>
</dbReference>
<dbReference type="SUPFAM" id="SSF81383">
    <property type="entry name" value="F-box domain"/>
    <property type="match status" value="1"/>
</dbReference>
<dbReference type="Pfam" id="PF12937">
    <property type="entry name" value="F-box-like"/>
    <property type="match status" value="1"/>
</dbReference>
<organism evidence="5 6">
    <name type="scientific">Verticillium longisporum</name>
    <name type="common">Verticillium dahliae var. longisporum</name>
    <dbReference type="NCBI Taxonomy" id="100787"/>
    <lineage>
        <taxon>Eukaryota</taxon>
        <taxon>Fungi</taxon>
        <taxon>Dikarya</taxon>
        <taxon>Ascomycota</taxon>
        <taxon>Pezizomycotina</taxon>
        <taxon>Sordariomycetes</taxon>
        <taxon>Hypocreomycetidae</taxon>
        <taxon>Glomerellales</taxon>
        <taxon>Plectosphaerellaceae</taxon>
        <taxon>Verticillium</taxon>
    </lineage>
</organism>
<dbReference type="UniPathway" id="UPA00143"/>
<proteinExistence type="predicted"/>
<feature type="domain" description="F-box" evidence="4">
    <location>
        <begin position="35"/>
        <end position="81"/>
    </location>
</feature>
<dbReference type="Proteomes" id="UP000044602">
    <property type="component" value="Unassembled WGS sequence"/>
</dbReference>
<dbReference type="InterPro" id="IPR045048">
    <property type="entry name" value="FBXO31/39"/>
</dbReference>
<sequence length="522" mass="58390">MDAAEPQAWQASSSKSPRFDASLENEEDHGPSETTCHLLSLPAELLDAILSHLSPIELALVAGTCRHIHLHATADRQWLPRVQANVPGLVISSPYPCRTFRELYGAHDPHWFLPKHKIWFCDRNLMGKIIVVRYDPRRGCIEGYQLLAVSRRYASFQPWPANSDVVIHDFRPQVKLHLDKPVLQFHVGDDLGIPAALIPSVTSKFQAETPMMLDNRPGYVFSNLSLARPVNDDVATEALSKAFPYDCIWPPRPIPAEHRVAGFAAVPTAVEALNERPQSRAEASDRAFRIRQWMDMANYVGSDSLPPIAVMPPRGPPLGPHIGEEINTYSTLDPALYTPTAHKPWRGIWVGDYSGHGCEFLLINQPDDKDATDEELGLARNASESDEDWAKRQLEARVYRGRLEAIKLTGDANVPRGEYTFIAEDLGPEGFAGAATEEPFVGARIVKSRGHVANTGYFSGMFSRLRISLLHMSPYCMHIGRDKYIPSQLFLISPNKLAQFWVDFGHISYFERVDIDSLLTVS</sequence>
<dbReference type="AlphaFoldDB" id="A0A0G4MES5"/>
<evidence type="ECO:0000256" key="1">
    <source>
        <dbReference type="ARBA" id="ARBA00004906"/>
    </source>
</evidence>
<evidence type="ECO:0000313" key="5">
    <source>
        <dbReference type="EMBL" id="CRK32515.1"/>
    </source>
</evidence>
<keyword evidence="6" id="KW-1185">Reference proteome</keyword>
<dbReference type="STRING" id="100787.A0A0G4MES5"/>
<evidence type="ECO:0000259" key="4">
    <source>
        <dbReference type="PROSITE" id="PS50181"/>
    </source>
</evidence>
<dbReference type="PANTHER" id="PTHR10706">
    <property type="entry name" value="F-BOX FAMILY PROTEIN"/>
    <property type="match status" value="1"/>
</dbReference>
<dbReference type="PANTHER" id="PTHR10706:SF130">
    <property type="entry name" value="F-BOX ONLY PROTEIN 31"/>
    <property type="match status" value="1"/>
</dbReference>
<feature type="region of interest" description="Disordered" evidence="3">
    <location>
        <begin position="1"/>
        <end position="34"/>
    </location>
</feature>
<gene>
    <name evidence="5" type="ORF">BN1708_005775</name>
</gene>
<evidence type="ECO:0000256" key="2">
    <source>
        <dbReference type="ARBA" id="ARBA00022786"/>
    </source>
</evidence>
<evidence type="ECO:0000256" key="3">
    <source>
        <dbReference type="SAM" id="MobiDB-lite"/>
    </source>
</evidence>
<name>A0A0G4MES5_VERLO</name>
<comment type="pathway">
    <text evidence="1">Protein modification; protein ubiquitination.</text>
</comment>
<protein>
    <recommendedName>
        <fullName evidence="4">F-box domain-containing protein</fullName>
    </recommendedName>
</protein>
<dbReference type="EMBL" id="CVQH01022194">
    <property type="protein sequence ID" value="CRK32515.1"/>
    <property type="molecule type" value="Genomic_DNA"/>
</dbReference>
<keyword evidence="2" id="KW-0833">Ubl conjugation pathway</keyword>
<reference evidence="5 6" key="1">
    <citation type="submission" date="2015-05" db="EMBL/GenBank/DDBJ databases">
        <authorList>
            <person name="Wang D.B."/>
            <person name="Wang M."/>
        </authorList>
    </citation>
    <scope>NUCLEOTIDE SEQUENCE [LARGE SCALE GENOMIC DNA]</scope>
    <source>
        <strain evidence="5">VL1</strain>
    </source>
</reference>